<comment type="caution">
    <text evidence="2">The sequence shown here is derived from an EMBL/GenBank/DDBJ whole genome shotgun (WGS) entry which is preliminary data.</text>
</comment>
<dbReference type="OrthoDB" id="5652138at2"/>
<evidence type="ECO:0000313" key="2">
    <source>
        <dbReference type="EMBL" id="KTC87203.1"/>
    </source>
</evidence>
<gene>
    <name evidence="2" type="ORF">Lbru_0021</name>
</gene>
<organism evidence="2 3">
    <name type="scientific">Legionella brunensis</name>
    <dbReference type="NCBI Taxonomy" id="29422"/>
    <lineage>
        <taxon>Bacteria</taxon>
        <taxon>Pseudomonadati</taxon>
        <taxon>Pseudomonadota</taxon>
        <taxon>Gammaproteobacteria</taxon>
        <taxon>Legionellales</taxon>
        <taxon>Legionellaceae</taxon>
        <taxon>Legionella</taxon>
    </lineage>
</organism>
<keyword evidence="3" id="KW-1185">Reference proteome</keyword>
<name>A0A0W0SVB6_9GAMM</name>
<dbReference type="PATRIC" id="fig|29422.6.peg.21"/>
<evidence type="ECO:0000313" key="3">
    <source>
        <dbReference type="Proteomes" id="UP000054742"/>
    </source>
</evidence>
<reference evidence="2 3" key="1">
    <citation type="submission" date="2015-11" db="EMBL/GenBank/DDBJ databases">
        <title>Genomic analysis of 38 Legionella species identifies large and diverse effector repertoires.</title>
        <authorList>
            <person name="Burstein D."/>
            <person name="Amaro F."/>
            <person name="Zusman T."/>
            <person name="Lifshitz Z."/>
            <person name="Cohen O."/>
            <person name="Gilbert J.A."/>
            <person name="Pupko T."/>
            <person name="Shuman H.A."/>
            <person name="Segal G."/>
        </authorList>
    </citation>
    <scope>NUCLEOTIDE SEQUENCE [LARGE SCALE GENOMIC DNA]</scope>
    <source>
        <strain evidence="2 3">ATCC 43878</strain>
    </source>
</reference>
<dbReference type="AlphaFoldDB" id="A0A0W0SVB6"/>
<feature type="domain" description="F-box" evidence="1">
    <location>
        <begin position="5"/>
        <end position="36"/>
    </location>
</feature>
<dbReference type="InterPro" id="IPR001810">
    <property type="entry name" value="F-box_dom"/>
</dbReference>
<protein>
    <recommendedName>
        <fullName evidence="1">F-box domain-containing protein</fullName>
    </recommendedName>
</protein>
<evidence type="ECO:0000259" key="1">
    <source>
        <dbReference type="PROSITE" id="PS50181"/>
    </source>
</evidence>
<proteinExistence type="predicted"/>
<dbReference type="Proteomes" id="UP000054742">
    <property type="component" value="Unassembled WGS sequence"/>
</dbReference>
<dbReference type="PROSITE" id="PS50181">
    <property type="entry name" value="FBOX"/>
    <property type="match status" value="1"/>
</dbReference>
<dbReference type="RefSeq" id="WP_058440145.1">
    <property type="nucleotide sequence ID" value="NZ_CAAAHU010000017.1"/>
</dbReference>
<dbReference type="EMBL" id="LNXV01000001">
    <property type="protein sequence ID" value="KTC87203.1"/>
    <property type="molecule type" value="Genomic_DNA"/>
</dbReference>
<sequence>MPENFEHFYELPQEIQQEITQYLPNSSLLNLALASKGKFPFFKQLLGAREFLRYVARGQYAKVIEMLEKNSHLLTQKGQVIDCSERTFSNISGFQYALWAMDKYMWDKMIDNLLVNNKFKDQALVLHTQYKEVKEFGVTYTFRGIVITESHFDFQQTIIKELQTQADYMKLSYDGDIKEKERDNHWKKNVGDMLYLLPMHAVYEYCSEKPFKGNVQFTQQPSSFSTRVFTGVVVNGEDQTEEWFTLLKNPNRTHAISKAGRKGAYAKERGVADATDDLAAMNTLFITRTGDFQQLEQKLCLEYSNSIDCKCP</sequence>
<accession>A0A0W0SVB6</accession>